<organism evidence="1 2">
    <name type="scientific">Gigaspora margarita</name>
    <dbReference type="NCBI Taxonomy" id="4874"/>
    <lineage>
        <taxon>Eukaryota</taxon>
        <taxon>Fungi</taxon>
        <taxon>Fungi incertae sedis</taxon>
        <taxon>Mucoromycota</taxon>
        <taxon>Glomeromycotina</taxon>
        <taxon>Glomeromycetes</taxon>
        <taxon>Diversisporales</taxon>
        <taxon>Gigasporaceae</taxon>
        <taxon>Gigaspora</taxon>
    </lineage>
</organism>
<evidence type="ECO:0000313" key="2">
    <source>
        <dbReference type="Proteomes" id="UP000789901"/>
    </source>
</evidence>
<protein>
    <submittedName>
        <fullName evidence="1">1346_t:CDS:1</fullName>
    </submittedName>
</protein>
<accession>A0ABN7UMQ8</accession>
<proteinExistence type="predicted"/>
<dbReference type="Proteomes" id="UP000789901">
    <property type="component" value="Unassembled WGS sequence"/>
</dbReference>
<gene>
    <name evidence="1" type="ORF">GMARGA_LOCUS8529</name>
</gene>
<comment type="caution">
    <text evidence="1">The sequence shown here is derived from an EMBL/GenBank/DDBJ whole genome shotgun (WGS) entry which is preliminary data.</text>
</comment>
<keyword evidence="2" id="KW-1185">Reference proteome</keyword>
<dbReference type="EMBL" id="CAJVQB010004405">
    <property type="protein sequence ID" value="CAG8634833.1"/>
    <property type="molecule type" value="Genomic_DNA"/>
</dbReference>
<reference evidence="1 2" key="1">
    <citation type="submission" date="2021-06" db="EMBL/GenBank/DDBJ databases">
        <authorList>
            <person name="Kallberg Y."/>
            <person name="Tangrot J."/>
            <person name="Rosling A."/>
        </authorList>
    </citation>
    <scope>NUCLEOTIDE SEQUENCE [LARGE SCALE GENOMIC DNA]</scope>
    <source>
        <strain evidence="1 2">120-4 pot B 10/14</strain>
    </source>
</reference>
<sequence length="61" mass="6927">MNNLIELFETRDVIYLKGKFVGNNNNYSVSTISIKLLDFDFNTMLAIGVNTVIVEITTKQL</sequence>
<evidence type="ECO:0000313" key="1">
    <source>
        <dbReference type="EMBL" id="CAG8634833.1"/>
    </source>
</evidence>
<name>A0ABN7UMQ8_GIGMA</name>